<dbReference type="InterPro" id="IPR025422">
    <property type="entry name" value="TGA_domain"/>
</dbReference>
<evidence type="ECO:0000313" key="2">
    <source>
        <dbReference type="EMBL" id="KAG6467186.1"/>
    </source>
</evidence>
<sequence>MAPPLGTDEAHARENFAKIAAVDQIGALGHYDYYYRAKASSARADVASMFSPSWISSTENLFLWLESHLDDILGGGGRMGQLGDLAVVTHDQFLRVDRLHQRTVRREREISEEAARAQETVADAEMVGLSSTVAAEGEEGVRNEAEMEAYRRDAASGTSRAIHDFFCGAASQSARVREEQGRRQRPYRRRRQVAEFNPAMLFPPLSRQIDRTIEVSELYIS</sequence>
<dbReference type="PROSITE" id="PS51806">
    <property type="entry name" value="DOG1"/>
    <property type="match status" value="1"/>
</dbReference>
<evidence type="ECO:0000313" key="3">
    <source>
        <dbReference type="Proteomes" id="UP000734854"/>
    </source>
</evidence>
<dbReference type="Proteomes" id="UP000734854">
    <property type="component" value="Unassembled WGS sequence"/>
</dbReference>
<proteinExistence type="predicted"/>
<comment type="caution">
    <text evidence="2">The sequence shown here is derived from an EMBL/GenBank/DDBJ whole genome shotgun (WGS) entry which is preliminary data.</text>
</comment>
<organism evidence="2 3">
    <name type="scientific">Zingiber officinale</name>
    <name type="common">Ginger</name>
    <name type="synonym">Amomum zingiber</name>
    <dbReference type="NCBI Taxonomy" id="94328"/>
    <lineage>
        <taxon>Eukaryota</taxon>
        <taxon>Viridiplantae</taxon>
        <taxon>Streptophyta</taxon>
        <taxon>Embryophyta</taxon>
        <taxon>Tracheophyta</taxon>
        <taxon>Spermatophyta</taxon>
        <taxon>Magnoliopsida</taxon>
        <taxon>Liliopsida</taxon>
        <taxon>Zingiberales</taxon>
        <taxon>Zingiberaceae</taxon>
        <taxon>Zingiber</taxon>
    </lineage>
</organism>
<dbReference type="AlphaFoldDB" id="A0A8J5BXQ1"/>
<dbReference type="PANTHER" id="PTHR46354:SF4">
    <property type="entry name" value="PROTEIN DOG1-LIKE 3"/>
    <property type="match status" value="1"/>
</dbReference>
<evidence type="ECO:0000259" key="1">
    <source>
        <dbReference type="PROSITE" id="PS51806"/>
    </source>
</evidence>
<dbReference type="EMBL" id="JACMSC010000078">
    <property type="protein sequence ID" value="KAG6467186.1"/>
    <property type="molecule type" value="Genomic_DNA"/>
</dbReference>
<dbReference type="GO" id="GO:0043565">
    <property type="term" value="F:sequence-specific DNA binding"/>
    <property type="evidence" value="ECO:0007669"/>
    <property type="project" value="InterPro"/>
</dbReference>
<protein>
    <recommendedName>
        <fullName evidence="1">DOG1 domain-containing protein</fullName>
    </recommendedName>
</protein>
<keyword evidence="3" id="KW-1185">Reference proteome</keyword>
<gene>
    <name evidence="2" type="ORF">ZIOFF_074999</name>
</gene>
<feature type="domain" description="DOG1" evidence="1">
    <location>
        <begin position="1"/>
        <end position="199"/>
    </location>
</feature>
<dbReference type="Pfam" id="PF14144">
    <property type="entry name" value="DOG1"/>
    <property type="match status" value="1"/>
</dbReference>
<dbReference type="PANTHER" id="PTHR46354">
    <property type="entry name" value="DOG1 DOMAIN-CONTAINING PROTEIN"/>
    <property type="match status" value="1"/>
</dbReference>
<accession>A0A8J5BXQ1</accession>
<reference evidence="2 3" key="1">
    <citation type="submission" date="2020-08" db="EMBL/GenBank/DDBJ databases">
        <title>Plant Genome Project.</title>
        <authorList>
            <person name="Zhang R.-G."/>
        </authorList>
    </citation>
    <scope>NUCLEOTIDE SEQUENCE [LARGE SCALE GENOMIC DNA]</scope>
    <source>
        <tissue evidence="2">Rhizome</tissue>
    </source>
</reference>
<name>A0A8J5BXQ1_ZINOF</name>
<dbReference type="GO" id="GO:0006351">
    <property type="term" value="P:DNA-templated transcription"/>
    <property type="evidence" value="ECO:0007669"/>
    <property type="project" value="InterPro"/>
</dbReference>
<dbReference type="InterPro" id="IPR051886">
    <property type="entry name" value="Seed_Dev/Stress_Resp_Reg"/>
</dbReference>